<dbReference type="InterPro" id="IPR055298">
    <property type="entry name" value="AtLOH3-like"/>
</dbReference>
<reference evidence="3" key="1">
    <citation type="journal article" date="2023" name="bioRxiv">
        <title>Improved chromosome-level genome assembly for marigold (Tagetes erecta).</title>
        <authorList>
            <person name="Jiang F."/>
            <person name="Yuan L."/>
            <person name="Wang S."/>
            <person name="Wang H."/>
            <person name="Xu D."/>
            <person name="Wang A."/>
            <person name="Fan W."/>
        </authorList>
    </citation>
    <scope>NUCLEOTIDE SEQUENCE</scope>
    <source>
        <strain evidence="3">WSJ</strain>
        <tissue evidence="3">Leaf</tissue>
    </source>
</reference>
<sequence>MEKFLKRKAPFPSENASTSIPKPISTPSMPKFVDLDNLPWDPYSKTSYYLVYRLLKLALVLPFATATVERCFSAMKRVKSSFRNRIGDEFLNACVICAVEVDELSDVTNEDVIERFKKMKTRRGQL</sequence>
<evidence type="ECO:0000256" key="1">
    <source>
        <dbReference type="SAM" id="MobiDB-lite"/>
    </source>
</evidence>
<organism evidence="3 4">
    <name type="scientific">Tagetes erecta</name>
    <name type="common">African marigold</name>
    <dbReference type="NCBI Taxonomy" id="13708"/>
    <lineage>
        <taxon>Eukaryota</taxon>
        <taxon>Viridiplantae</taxon>
        <taxon>Streptophyta</taxon>
        <taxon>Embryophyta</taxon>
        <taxon>Tracheophyta</taxon>
        <taxon>Spermatophyta</taxon>
        <taxon>Magnoliopsida</taxon>
        <taxon>eudicotyledons</taxon>
        <taxon>Gunneridae</taxon>
        <taxon>Pentapetalae</taxon>
        <taxon>asterids</taxon>
        <taxon>campanulids</taxon>
        <taxon>Asterales</taxon>
        <taxon>Asteraceae</taxon>
        <taxon>Asteroideae</taxon>
        <taxon>Heliantheae alliance</taxon>
        <taxon>Tageteae</taxon>
        <taxon>Tagetes</taxon>
    </lineage>
</organism>
<dbReference type="GO" id="GO:0046983">
    <property type="term" value="F:protein dimerization activity"/>
    <property type="evidence" value="ECO:0007669"/>
    <property type="project" value="InterPro"/>
</dbReference>
<dbReference type="Proteomes" id="UP001229421">
    <property type="component" value="Unassembled WGS sequence"/>
</dbReference>
<name>A0AAD8P0R4_TARER</name>
<accession>A0AAD8P0R4</accession>
<dbReference type="Pfam" id="PF05699">
    <property type="entry name" value="Dimer_Tnp_hAT"/>
    <property type="match status" value="1"/>
</dbReference>
<evidence type="ECO:0000313" key="4">
    <source>
        <dbReference type="Proteomes" id="UP001229421"/>
    </source>
</evidence>
<proteinExistence type="predicted"/>
<feature type="domain" description="HAT C-terminal dimerisation" evidence="2">
    <location>
        <begin position="27"/>
        <end position="95"/>
    </location>
</feature>
<dbReference type="AlphaFoldDB" id="A0AAD8P0R4"/>
<feature type="region of interest" description="Disordered" evidence="1">
    <location>
        <begin position="1"/>
        <end position="25"/>
    </location>
</feature>
<keyword evidence="4" id="KW-1185">Reference proteome</keyword>
<dbReference type="PANTHER" id="PTHR11697">
    <property type="entry name" value="GENERAL TRANSCRIPTION FACTOR 2-RELATED ZINC FINGER PROTEIN"/>
    <property type="match status" value="1"/>
</dbReference>
<dbReference type="EMBL" id="JAUHHV010000004">
    <property type="protein sequence ID" value="KAK1427789.1"/>
    <property type="molecule type" value="Genomic_DNA"/>
</dbReference>
<dbReference type="InterPro" id="IPR008906">
    <property type="entry name" value="HATC_C_dom"/>
</dbReference>
<evidence type="ECO:0000259" key="2">
    <source>
        <dbReference type="Pfam" id="PF05699"/>
    </source>
</evidence>
<dbReference type="PANTHER" id="PTHR11697:SF230">
    <property type="entry name" value="ZINC FINGER, MYM DOMAIN CONTAINING 1"/>
    <property type="match status" value="1"/>
</dbReference>
<gene>
    <name evidence="3" type="ORF">QVD17_16484</name>
</gene>
<protein>
    <recommendedName>
        <fullName evidence="2">HAT C-terminal dimerisation domain-containing protein</fullName>
    </recommendedName>
</protein>
<comment type="caution">
    <text evidence="3">The sequence shown here is derived from an EMBL/GenBank/DDBJ whole genome shotgun (WGS) entry which is preliminary data.</text>
</comment>
<dbReference type="InterPro" id="IPR012337">
    <property type="entry name" value="RNaseH-like_sf"/>
</dbReference>
<evidence type="ECO:0000313" key="3">
    <source>
        <dbReference type="EMBL" id="KAK1427789.1"/>
    </source>
</evidence>
<dbReference type="SUPFAM" id="SSF53098">
    <property type="entry name" value="Ribonuclease H-like"/>
    <property type="match status" value="1"/>
</dbReference>